<keyword evidence="3" id="KW-1185">Reference proteome</keyword>
<sequence>MEKIIEYIDDYLRVNNLIQIDAVTANAILAKAGILRDSVDRLGKPLRELLRKNKIPHAFQNGRNWIIPKSDSKVTFINKQESDSKYKTAKKDSFSKFQIKDDSILPLKFKGITQINAIPALPGIYCLKIKEPSLLPEIFCSHLIDRGHDIIYIGLAKNLKRRLNQELFAKGHGTFFRSLGAVLGYRPEQGSLLNKINKKNFKFSAKDEQEIIKWIVENIELDWILIEGDLNFFEGNYIRKYKPLLNIDKNPLKLLELSTLRAECVEIANSMNFKAL</sequence>
<organism evidence="2 3">
    <name type="scientific">Flavobacterium zepuense</name>
    <dbReference type="NCBI Taxonomy" id="2593302"/>
    <lineage>
        <taxon>Bacteria</taxon>
        <taxon>Pseudomonadati</taxon>
        <taxon>Bacteroidota</taxon>
        <taxon>Flavobacteriia</taxon>
        <taxon>Flavobacteriales</taxon>
        <taxon>Flavobacteriaceae</taxon>
        <taxon>Flavobacterium</taxon>
    </lineage>
</organism>
<dbReference type="EMBL" id="VJVZ01000008">
    <property type="protein sequence ID" value="TRW23543.1"/>
    <property type="molecule type" value="Genomic_DNA"/>
</dbReference>
<evidence type="ECO:0000259" key="1">
    <source>
        <dbReference type="SMART" id="SM00465"/>
    </source>
</evidence>
<protein>
    <recommendedName>
        <fullName evidence="1">GIY-YIG domain-containing protein</fullName>
    </recommendedName>
</protein>
<dbReference type="Proteomes" id="UP000320643">
    <property type="component" value="Unassembled WGS sequence"/>
</dbReference>
<dbReference type="RefSeq" id="WP_143373800.1">
    <property type="nucleotide sequence ID" value="NZ_VJVZ01000008.1"/>
</dbReference>
<evidence type="ECO:0000313" key="3">
    <source>
        <dbReference type="Proteomes" id="UP000320643"/>
    </source>
</evidence>
<dbReference type="SMART" id="SM00465">
    <property type="entry name" value="GIYc"/>
    <property type="match status" value="1"/>
</dbReference>
<dbReference type="OrthoDB" id="5071506at2"/>
<gene>
    <name evidence="2" type="ORF">FMM05_12845</name>
</gene>
<dbReference type="InterPro" id="IPR000305">
    <property type="entry name" value="GIY-YIG_endonuc"/>
</dbReference>
<feature type="domain" description="GIY-YIG" evidence="1">
    <location>
        <begin position="137"/>
        <end position="251"/>
    </location>
</feature>
<evidence type="ECO:0000313" key="2">
    <source>
        <dbReference type="EMBL" id="TRW23543.1"/>
    </source>
</evidence>
<name>A0A552UZ86_9FLAO</name>
<dbReference type="InterPro" id="IPR049311">
    <property type="entry name" value="GIY_YIG_cat"/>
</dbReference>
<dbReference type="Pfam" id="PF20815">
    <property type="entry name" value="GIY_YIG_2"/>
    <property type="match status" value="1"/>
</dbReference>
<reference evidence="2 3" key="1">
    <citation type="submission" date="2019-07" db="EMBL/GenBank/DDBJ databases">
        <title>Flavobacterium sp. nov., isolated from glacier ice.</title>
        <authorList>
            <person name="Liu Q."/>
            <person name="Xin Y.-H."/>
        </authorList>
    </citation>
    <scope>NUCLEOTIDE SEQUENCE [LARGE SCALE GENOMIC DNA]</scope>
    <source>
        <strain evidence="2 3">ZT4R6</strain>
    </source>
</reference>
<accession>A0A552UZ86</accession>
<dbReference type="AlphaFoldDB" id="A0A552UZ86"/>
<comment type="caution">
    <text evidence="2">The sequence shown here is derived from an EMBL/GenBank/DDBJ whole genome shotgun (WGS) entry which is preliminary data.</text>
</comment>
<proteinExistence type="predicted"/>